<dbReference type="InterPro" id="IPR039425">
    <property type="entry name" value="RNA_pol_sigma-70-like"/>
</dbReference>
<dbReference type="AlphaFoldDB" id="A0A9D2AZ51"/>
<accession>A0A9D2AZ51</accession>
<feature type="domain" description="RNA polymerase sigma-70 region 2" evidence="5">
    <location>
        <begin position="19"/>
        <end position="83"/>
    </location>
</feature>
<evidence type="ECO:0000256" key="3">
    <source>
        <dbReference type="ARBA" id="ARBA00023082"/>
    </source>
</evidence>
<name>A0A9D2AZ51_9SPHI</name>
<organism evidence="7 8">
    <name type="scientific">Candidatus Sphingobacterium stercoripullorum</name>
    <dbReference type="NCBI Taxonomy" id="2838759"/>
    <lineage>
        <taxon>Bacteria</taxon>
        <taxon>Pseudomonadati</taxon>
        <taxon>Bacteroidota</taxon>
        <taxon>Sphingobacteriia</taxon>
        <taxon>Sphingobacteriales</taxon>
        <taxon>Sphingobacteriaceae</taxon>
        <taxon>Sphingobacterium</taxon>
    </lineage>
</organism>
<sequence>MKDKYCLIYQEDNFFESIYKELYHPIYVFTLKYVMSPNLAHDLTQDVFLKVWERKNRLKDMEKVNSYIYRIAKNHTLDYLRKVKTSKAAQAEILEFYSSHENYKPIEAKIIEEEYFEFMELVLKGMSSRRKQIFVMCRVEGMSYKEVAENLGVSRDTVKYHMVESMRILRGRFVKRFNFKDSIQSIF</sequence>
<comment type="similarity">
    <text evidence="1">Belongs to the sigma-70 factor family. ECF subfamily.</text>
</comment>
<gene>
    <name evidence="7" type="ORF">H9853_09215</name>
</gene>
<proteinExistence type="inferred from homology"/>
<evidence type="ECO:0000313" key="7">
    <source>
        <dbReference type="EMBL" id="HIX55195.1"/>
    </source>
</evidence>
<dbReference type="InterPro" id="IPR014284">
    <property type="entry name" value="RNA_pol_sigma-70_dom"/>
</dbReference>
<dbReference type="GO" id="GO:0003677">
    <property type="term" value="F:DNA binding"/>
    <property type="evidence" value="ECO:0007669"/>
    <property type="project" value="InterPro"/>
</dbReference>
<keyword evidence="4" id="KW-0804">Transcription</keyword>
<dbReference type="InterPro" id="IPR013249">
    <property type="entry name" value="RNA_pol_sigma70_r4_t2"/>
</dbReference>
<dbReference type="NCBIfam" id="TIGR02937">
    <property type="entry name" value="sigma70-ECF"/>
    <property type="match status" value="1"/>
</dbReference>
<dbReference type="SUPFAM" id="SSF88946">
    <property type="entry name" value="Sigma2 domain of RNA polymerase sigma factors"/>
    <property type="match status" value="1"/>
</dbReference>
<evidence type="ECO:0000259" key="5">
    <source>
        <dbReference type="Pfam" id="PF04542"/>
    </source>
</evidence>
<dbReference type="Proteomes" id="UP000824156">
    <property type="component" value="Unassembled WGS sequence"/>
</dbReference>
<dbReference type="GO" id="GO:0006352">
    <property type="term" value="P:DNA-templated transcription initiation"/>
    <property type="evidence" value="ECO:0007669"/>
    <property type="project" value="InterPro"/>
</dbReference>
<dbReference type="SUPFAM" id="SSF88659">
    <property type="entry name" value="Sigma3 and sigma4 domains of RNA polymerase sigma factors"/>
    <property type="match status" value="1"/>
</dbReference>
<dbReference type="InterPro" id="IPR013324">
    <property type="entry name" value="RNA_pol_sigma_r3/r4-like"/>
</dbReference>
<dbReference type="InterPro" id="IPR014327">
    <property type="entry name" value="RNA_pol_sigma70_bacteroid"/>
</dbReference>
<evidence type="ECO:0000313" key="8">
    <source>
        <dbReference type="Proteomes" id="UP000824156"/>
    </source>
</evidence>
<evidence type="ECO:0000256" key="1">
    <source>
        <dbReference type="ARBA" id="ARBA00010641"/>
    </source>
</evidence>
<dbReference type="Pfam" id="PF04542">
    <property type="entry name" value="Sigma70_r2"/>
    <property type="match status" value="1"/>
</dbReference>
<dbReference type="InterPro" id="IPR036388">
    <property type="entry name" value="WH-like_DNA-bd_sf"/>
</dbReference>
<feature type="domain" description="RNA polymerase sigma factor 70 region 4 type 2" evidence="6">
    <location>
        <begin position="122"/>
        <end position="164"/>
    </location>
</feature>
<evidence type="ECO:0000256" key="4">
    <source>
        <dbReference type="ARBA" id="ARBA00023163"/>
    </source>
</evidence>
<dbReference type="Gene3D" id="1.10.1740.10">
    <property type="match status" value="1"/>
</dbReference>
<keyword evidence="3" id="KW-0731">Sigma factor</keyword>
<dbReference type="InterPro" id="IPR013325">
    <property type="entry name" value="RNA_pol_sigma_r2"/>
</dbReference>
<dbReference type="PANTHER" id="PTHR43133:SF46">
    <property type="entry name" value="RNA POLYMERASE SIGMA-70 FACTOR ECF SUBFAMILY"/>
    <property type="match status" value="1"/>
</dbReference>
<keyword evidence="2" id="KW-0805">Transcription regulation</keyword>
<dbReference type="InterPro" id="IPR007627">
    <property type="entry name" value="RNA_pol_sigma70_r2"/>
</dbReference>
<reference evidence="7" key="1">
    <citation type="journal article" date="2021" name="PeerJ">
        <title>Extensive microbial diversity within the chicken gut microbiome revealed by metagenomics and culture.</title>
        <authorList>
            <person name="Gilroy R."/>
            <person name="Ravi A."/>
            <person name="Getino M."/>
            <person name="Pursley I."/>
            <person name="Horton D.L."/>
            <person name="Alikhan N.F."/>
            <person name="Baker D."/>
            <person name="Gharbi K."/>
            <person name="Hall N."/>
            <person name="Watson M."/>
            <person name="Adriaenssens E.M."/>
            <person name="Foster-Nyarko E."/>
            <person name="Jarju S."/>
            <person name="Secka A."/>
            <person name="Antonio M."/>
            <person name="Oren A."/>
            <person name="Chaudhuri R.R."/>
            <person name="La Ragione R."/>
            <person name="Hildebrand F."/>
            <person name="Pallen M.J."/>
        </authorList>
    </citation>
    <scope>NUCLEOTIDE SEQUENCE</scope>
    <source>
        <strain evidence="7">1719</strain>
    </source>
</reference>
<comment type="caution">
    <text evidence="7">The sequence shown here is derived from an EMBL/GenBank/DDBJ whole genome shotgun (WGS) entry which is preliminary data.</text>
</comment>
<evidence type="ECO:0000259" key="6">
    <source>
        <dbReference type="Pfam" id="PF08281"/>
    </source>
</evidence>
<protein>
    <submittedName>
        <fullName evidence="7">RNA polymerase sigma-70 factor</fullName>
    </submittedName>
</protein>
<dbReference type="GO" id="GO:0016987">
    <property type="term" value="F:sigma factor activity"/>
    <property type="evidence" value="ECO:0007669"/>
    <property type="project" value="UniProtKB-KW"/>
</dbReference>
<dbReference type="NCBIfam" id="TIGR02985">
    <property type="entry name" value="Sig70_bacteroi1"/>
    <property type="match status" value="1"/>
</dbReference>
<dbReference type="EMBL" id="DXEZ01000253">
    <property type="protein sequence ID" value="HIX55195.1"/>
    <property type="molecule type" value="Genomic_DNA"/>
</dbReference>
<dbReference type="Pfam" id="PF08281">
    <property type="entry name" value="Sigma70_r4_2"/>
    <property type="match status" value="1"/>
</dbReference>
<dbReference type="Gene3D" id="1.10.10.10">
    <property type="entry name" value="Winged helix-like DNA-binding domain superfamily/Winged helix DNA-binding domain"/>
    <property type="match status" value="1"/>
</dbReference>
<evidence type="ECO:0000256" key="2">
    <source>
        <dbReference type="ARBA" id="ARBA00023015"/>
    </source>
</evidence>
<dbReference type="PANTHER" id="PTHR43133">
    <property type="entry name" value="RNA POLYMERASE ECF-TYPE SIGMA FACTO"/>
    <property type="match status" value="1"/>
</dbReference>
<reference evidence="7" key="2">
    <citation type="submission" date="2021-04" db="EMBL/GenBank/DDBJ databases">
        <authorList>
            <person name="Gilroy R."/>
        </authorList>
    </citation>
    <scope>NUCLEOTIDE SEQUENCE</scope>
    <source>
        <strain evidence="7">1719</strain>
    </source>
</reference>